<evidence type="ECO:0000256" key="10">
    <source>
        <dbReference type="ARBA" id="ARBA00022799"/>
    </source>
</evidence>
<dbReference type="InterPro" id="IPR036291">
    <property type="entry name" value="NAD(P)-bd_dom_sf"/>
</dbReference>
<comment type="catalytic activity">
    <reaction evidence="20">
        <text>S-nitroso-L-cysteinyl-[GAPDH] + L-cysteinyl-[protein] = L-cysteinyl-[GAPDH] + S-nitroso-L-cysteinyl-[protein]</text>
        <dbReference type="Rhea" id="RHEA:66684"/>
        <dbReference type="Rhea" id="RHEA-COMP:10131"/>
        <dbReference type="Rhea" id="RHEA-COMP:17089"/>
        <dbReference type="Rhea" id="RHEA-COMP:17090"/>
        <dbReference type="Rhea" id="RHEA-COMP:17091"/>
        <dbReference type="ChEBI" id="CHEBI:29950"/>
        <dbReference type="ChEBI" id="CHEBI:149494"/>
    </reaction>
    <physiologicalReaction direction="left-to-right" evidence="20">
        <dbReference type="Rhea" id="RHEA:66685"/>
    </physiologicalReaction>
</comment>
<comment type="subcellular location">
    <subcellularLocation>
        <location evidence="2">Cytoplasm</location>
        <location evidence="2">Cytoskeleton</location>
    </subcellularLocation>
    <subcellularLocation>
        <location evidence="3">Cytoplasm</location>
        <location evidence="3">Cytosol</location>
    </subcellularLocation>
    <subcellularLocation>
        <location evidence="1">Nucleus</location>
    </subcellularLocation>
</comment>
<evidence type="ECO:0000256" key="14">
    <source>
        <dbReference type="ARBA" id="ARBA00023152"/>
    </source>
</evidence>
<evidence type="ECO:0000313" key="23">
    <source>
        <dbReference type="Proteomes" id="UP001488838"/>
    </source>
</evidence>
<dbReference type="GO" id="GO:0006417">
    <property type="term" value="P:regulation of translation"/>
    <property type="evidence" value="ECO:0007669"/>
    <property type="project" value="UniProtKB-KW"/>
</dbReference>
<dbReference type="Pfam" id="PF02800">
    <property type="entry name" value="Gp_dh_C"/>
    <property type="match status" value="1"/>
</dbReference>
<organism evidence="22 23">
    <name type="scientific">Myodes glareolus</name>
    <name type="common">Bank vole</name>
    <name type="synonym">Clethrionomys glareolus</name>
    <dbReference type="NCBI Taxonomy" id="447135"/>
    <lineage>
        <taxon>Eukaryota</taxon>
        <taxon>Metazoa</taxon>
        <taxon>Chordata</taxon>
        <taxon>Craniata</taxon>
        <taxon>Vertebrata</taxon>
        <taxon>Euteleostomi</taxon>
        <taxon>Mammalia</taxon>
        <taxon>Eutheria</taxon>
        <taxon>Euarchontoglires</taxon>
        <taxon>Glires</taxon>
        <taxon>Rodentia</taxon>
        <taxon>Myomorpha</taxon>
        <taxon>Muroidea</taxon>
        <taxon>Cricetidae</taxon>
        <taxon>Arvicolinae</taxon>
        <taxon>Myodes</taxon>
    </lineage>
</organism>
<reference evidence="22 23" key="1">
    <citation type="journal article" date="2023" name="bioRxiv">
        <title>Conserved and derived expression patterns and positive selection on dental genes reveal complex evolutionary context of ever-growing rodent molars.</title>
        <authorList>
            <person name="Calamari Z.T."/>
            <person name="Song A."/>
            <person name="Cohen E."/>
            <person name="Akter M."/>
            <person name="Roy R.D."/>
            <person name="Hallikas O."/>
            <person name="Christensen M.M."/>
            <person name="Li P."/>
            <person name="Marangoni P."/>
            <person name="Jernvall J."/>
            <person name="Klein O.D."/>
        </authorList>
    </citation>
    <scope>NUCLEOTIDE SEQUENCE [LARGE SCALE GENOMIC DNA]</scope>
    <source>
        <strain evidence="22">V071</strain>
    </source>
</reference>
<dbReference type="GO" id="GO:0005856">
    <property type="term" value="C:cytoskeleton"/>
    <property type="evidence" value="ECO:0007669"/>
    <property type="project" value="UniProtKB-SubCell"/>
</dbReference>
<evidence type="ECO:0000256" key="9">
    <source>
        <dbReference type="ARBA" id="ARBA00022703"/>
    </source>
</evidence>
<dbReference type="GO" id="GO:0006096">
    <property type="term" value="P:glycolytic process"/>
    <property type="evidence" value="ECO:0007669"/>
    <property type="project" value="UniProtKB-KW"/>
</dbReference>
<keyword evidence="8" id="KW-0808">Transferase</keyword>
<evidence type="ECO:0000256" key="4">
    <source>
        <dbReference type="ARBA" id="ARBA00004869"/>
    </source>
</evidence>
<evidence type="ECO:0000256" key="2">
    <source>
        <dbReference type="ARBA" id="ARBA00004245"/>
    </source>
</evidence>
<dbReference type="SUPFAM" id="SSF51735">
    <property type="entry name" value="NAD(P)-binding Rossmann-fold domains"/>
    <property type="match status" value="1"/>
</dbReference>
<evidence type="ECO:0000256" key="19">
    <source>
        <dbReference type="ARBA" id="ARBA00047698"/>
    </source>
</evidence>
<keyword evidence="13" id="KW-0520">NAD</keyword>
<dbReference type="SUPFAM" id="SSF55347">
    <property type="entry name" value="Glyceraldehyde-3-phosphate dehydrogenase-like, C-terminal domain"/>
    <property type="match status" value="1"/>
</dbReference>
<dbReference type="PANTHER" id="PTHR10836">
    <property type="entry name" value="GLYCERALDEHYDE 3-PHOSPHATE DEHYDROGENASE"/>
    <property type="match status" value="1"/>
</dbReference>
<dbReference type="GO" id="GO:0004365">
    <property type="term" value="F:glyceraldehyde-3-phosphate dehydrogenase (NAD+) (phosphorylating) activity"/>
    <property type="evidence" value="ECO:0007669"/>
    <property type="project" value="UniProtKB-EC"/>
</dbReference>
<evidence type="ECO:0000259" key="21">
    <source>
        <dbReference type="Pfam" id="PF02800"/>
    </source>
</evidence>
<keyword evidence="12" id="KW-0560">Oxidoreductase</keyword>
<keyword evidence="14" id="KW-0324">Glycolysis</keyword>
<dbReference type="Gene3D" id="3.40.50.720">
    <property type="entry name" value="NAD(P)-binding Rossmann-like Domain"/>
    <property type="match status" value="1"/>
</dbReference>
<dbReference type="Gene3D" id="3.30.360.10">
    <property type="entry name" value="Dihydrodipicolinate Reductase, domain 2"/>
    <property type="match status" value="1"/>
</dbReference>
<keyword evidence="23" id="KW-1185">Reference proteome</keyword>
<evidence type="ECO:0000256" key="3">
    <source>
        <dbReference type="ARBA" id="ARBA00004514"/>
    </source>
</evidence>
<keyword evidence="11" id="KW-0810">Translation regulation</keyword>
<keyword evidence="15" id="KW-0206">Cytoskeleton</keyword>
<comment type="caution">
    <text evidence="22">The sequence shown here is derived from an EMBL/GenBank/DDBJ whole genome shotgun (WGS) entry which is preliminary data.</text>
</comment>
<feature type="domain" description="Glyceraldehyde 3-phosphate dehydrogenase catalytic" evidence="21">
    <location>
        <begin position="95"/>
        <end position="228"/>
    </location>
</feature>
<keyword evidence="9" id="KW-0053">Apoptosis</keyword>
<dbReference type="PRINTS" id="PR00078">
    <property type="entry name" value="G3PDHDRGNASE"/>
</dbReference>
<evidence type="ECO:0000256" key="18">
    <source>
        <dbReference type="ARBA" id="ARBA00046997"/>
    </source>
</evidence>
<evidence type="ECO:0000256" key="12">
    <source>
        <dbReference type="ARBA" id="ARBA00023002"/>
    </source>
</evidence>
<gene>
    <name evidence="22" type="ORF">U0070_011771</name>
</gene>
<evidence type="ECO:0000256" key="11">
    <source>
        <dbReference type="ARBA" id="ARBA00022845"/>
    </source>
</evidence>
<dbReference type="GO" id="GO:0005634">
    <property type="term" value="C:nucleus"/>
    <property type="evidence" value="ECO:0007669"/>
    <property type="project" value="UniProtKB-SubCell"/>
</dbReference>
<proteinExistence type="inferred from homology"/>
<evidence type="ECO:0000256" key="17">
    <source>
        <dbReference type="ARBA" id="ARBA00031890"/>
    </source>
</evidence>
<evidence type="ECO:0000256" key="13">
    <source>
        <dbReference type="ARBA" id="ARBA00023027"/>
    </source>
</evidence>
<evidence type="ECO:0000313" key="22">
    <source>
        <dbReference type="EMBL" id="KAK7808696.1"/>
    </source>
</evidence>
<dbReference type="InterPro" id="IPR020831">
    <property type="entry name" value="GlycerAld/Erythrose_P_DH"/>
</dbReference>
<keyword evidence="16" id="KW-0539">Nucleus</keyword>
<comment type="similarity">
    <text evidence="5">Belongs to the glyceraldehyde-3-phosphate dehydrogenase family.</text>
</comment>
<dbReference type="AlphaFoldDB" id="A0AAW0I2Z1"/>
<dbReference type="InterPro" id="IPR020829">
    <property type="entry name" value="GlycerAld_3-P_DH_cat"/>
</dbReference>
<accession>A0AAW0I2Z1</accession>
<dbReference type="PANTHER" id="PTHR10836:SF111">
    <property type="entry name" value="GLYCERALDEHYDE-3-PHOSPHATE DEHYDROGENASE"/>
    <property type="match status" value="1"/>
</dbReference>
<comment type="catalytic activity">
    <reaction evidence="19">
        <text>D-glyceraldehyde 3-phosphate + phosphate + NAD(+) = (2R)-3-phospho-glyceroyl phosphate + NADH + H(+)</text>
        <dbReference type="Rhea" id="RHEA:10300"/>
        <dbReference type="ChEBI" id="CHEBI:15378"/>
        <dbReference type="ChEBI" id="CHEBI:43474"/>
        <dbReference type="ChEBI" id="CHEBI:57540"/>
        <dbReference type="ChEBI" id="CHEBI:57604"/>
        <dbReference type="ChEBI" id="CHEBI:57945"/>
        <dbReference type="ChEBI" id="CHEBI:59776"/>
        <dbReference type="EC" id="1.2.1.12"/>
    </reaction>
</comment>
<evidence type="ECO:0000256" key="1">
    <source>
        <dbReference type="ARBA" id="ARBA00004123"/>
    </source>
</evidence>
<dbReference type="EC" id="1.2.1.12" evidence="6"/>
<keyword evidence="10" id="KW-0702">S-nitrosylation</keyword>
<evidence type="ECO:0000256" key="5">
    <source>
        <dbReference type="ARBA" id="ARBA00007406"/>
    </source>
</evidence>
<dbReference type="EMBL" id="JBBHLL010000232">
    <property type="protein sequence ID" value="KAK7808696.1"/>
    <property type="molecule type" value="Genomic_DNA"/>
</dbReference>
<evidence type="ECO:0000256" key="6">
    <source>
        <dbReference type="ARBA" id="ARBA00013119"/>
    </source>
</evidence>
<evidence type="ECO:0000256" key="20">
    <source>
        <dbReference type="ARBA" id="ARBA00048005"/>
    </source>
</evidence>
<dbReference type="GO" id="GO:0006915">
    <property type="term" value="P:apoptotic process"/>
    <property type="evidence" value="ECO:0007669"/>
    <property type="project" value="UniProtKB-KW"/>
</dbReference>
<name>A0AAW0I2Z1_MYOGA</name>
<dbReference type="GO" id="GO:0016740">
    <property type="term" value="F:transferase activity"/>
    <property type="evidence" value="ECO:0007669"/>
    <property type="project" value="UniProtKB-KW"/>
</dbReference>
<evidence type="ECO:0000256" key="8">
    <source>
        <dbReference type="ARBA" id="ARBA00022679"/>
    </source>
</evidence>
<evidence type="ECO:0000256" key="15">
    <source>
        <dbReference type="ARBA" id="ARBA00023212"/>
    </source>
</evidence>
<dbReference type="GO" id="GO:0005829">
    <property type="term" value="C:cytosol"/>
    <property type="evidence" value="ECO:0007669"/>
    <property type="project" value="UniProtKB-SubCell"/>
</dbReference>
<comment type="pathway">
    <text evidence="4">Carbohydrate degradation; glycolysis; pyruvate from D-glyceraldehyde 3-phosphate: step 1/5.</text>
</comment>
<sequence length="229" mass="25313">MTIAAINDLFIGINYLLYTFQYGSTRDMFHGTVKAKKGNFVTKGWPSPSSRREILPESDRAMLVLSMSWNLLVSLPPRRRSSMATLALWKDSWSCTVHVIPDNQKTVDGPSGELWHDDRGATQNIIPAPIGAATAVGMVIPELNRELTGMAFRVPAPSVSIVDLTRHLEKGAKYDDVMMVKQVSEGPLKGILGYTEDQADSCDFNREAHFPTSEAWAGIVLSENFVKLS</sequence>
<protein>
    <recommendedName>
        <fullName evidence="6">glyceraldehyde-3-phosphate dehydrogenase (phosphorylating)</fullName>
        <ecNumber evidence="6">1.2.1.12</ecNumber>
    </recommendedName>
    <alternativeName>
        <fullName evidence="17">Peptidyl-cysteine S-nitrosylase GAPDH</fullName>
    </alternativeName>
</protein>
<evidence type="ECO:0000256" key="7">
    <source>
        <dbReference type="ARBA" id="ARBA00022490"/>
    </source>
</evidence>
<dbReference type="Proteomes" id="UP001488838">
    <property type="component" value="Unassembled WGS sequence"/>
</dbReference>
<keyword evidence="7" id="KW-0963">Cytoplasm</keyword>
<comment type="subunit">
    <text evidence="18">Homotetramer. Interacts with TPPP; the interaction is direct. Interacts (when S-nitrosylated) with SIAH1; leading to nuclear translocation. Interacts with RILPL1/GOSPEL, leading to prevent the interaction between GAPDH and SIAH1 and prevent nuclear translocation. Interacts with CHP1; the interaction increases the binding of CHP1 with microtubules. Associates with microtubules. Interacts with EIF1AD, USP25, PRKCI and WARS1. Interacts with phosphorylated RPL13A; inhibited by oxidatively-modified low-densitity lipoprotein (LDL(ox)). Component of the GAIT complex. Interacts with FKBP6; leading to inhibit GAPDH catalytic activity. Interacts with TRAF2, promoting TRAF2 ubiquitination. Interacts with TRAF3, promoting TRAF3 ubiquitination.</text>
</comment>
<evidence type="ECO:0000256" key="16">
    <source>
        <dbReference type="ARBA" id="ARBA00023242"/>
    </source>
</evidence>